<feature type="compositionally biased region" description="Basic and acidic residues" evidence="5">
    <location>
        <begin position="347"/>
        <end position="356"/>
    </location>
</feature>
<dbReference type="InterPro" id="IPR031703">
    <property type="entry name" value="Lipin_mid"/>
</dbReference>
<dbReference type="InterPro" id="IPR036412">
    <property type="entry name" value="HAD-like_sf"/>
</dbReference>
<dbReference type="Pfam" id="PF16876">
    <property type="entry name" value="Lipin_mid"/>
    <property type="match status" value="1"/>
</dbReference>
<dbReference type="PANTHER" id="PTHR12181">
    <property type="entry name" value="LIPIN"/>
    <property type="match status" value="1"/>
</dbReference>
<evidence type="ECO:0000256" key="1">
    <source>
        <dbReference type="ARBA" id="ARBA00001946"/>
    </source>
</evidence>
<evidence type="ECO:0000259" key="6">
    <source>
        <dbReference type="SMART" id="SM00775"/>
    </source>
</evidence>
<feature type="region of interest" description="Disordered" evidence="5">
    <location>
        <begin position="509"/>
        <end position="535"/>
    </location>
</feature>
<dbReference type="OrthoDB" id="4567at2759"/>
<keyword evidence="4" id="KW-0378">Hydrolase</keyword>
<dbReference type="SUPFAM" id="SSF56784">
    <property type="entry name" value="HAD-like"/>
    <property type="match status" value="1"/>
</dbReference>
<feature type="compositionally biased region" description="Basic and acidic residues" evidence="5">
    <location>
        <begin position="697"/>
        <end position="707"/>
    </location>
</feature>
<accession>A0A8S1J1U9</accession>
<dbReference type="PANTHER" id="PTHR12181:SF12">
    <property type="entry name" value="PHOSPHATIDATE PHOSPHATASE"/>
    <property type="match status" value="1"/>
</dbReference>
<feature type="region of interest" description="Disordered" evidence="5">
    <location>
        <begin position="686"/>
        <end position="713"/>
    </location>
</feature>
<organism evidence="7 8">
    <name type="scientific">Ostreobium quekettii</name>
    <dbReference type="NCBI Taxonomy" id="121088"/>
    <lineage>
        <taxon>Eukaryota</taxon>
        <taxon>Viridiplantae</taxon>
        <taxon>Chlorophyta</taxon>
        <taxon>core chlorophytes</taxon>
        <taxon>Ulvophyceae</taxon>
        <taxon>TCBD clade</taxon>
        <taxon>Bryopsidales</taxon>
        <taxon>Ostreobineae</taxon>
        <taxon>Ostreobiaceae</taxon>
        <taxon>Ostreobium</taxon>
    </lineage>
</organism>
<comment type="cofactor">
    <cofactor evidence="1">
        <name>Mg(2+)</name>
        <dbReference type="ChEBI" id="CHEBI:18420"/>
    </cofactor>
</comment>
<dbReference type="Pfam" id="PF08235">
    <property type="entry name" value="LNS2"/>
    <property type="match status" value="1"/>
</dbReference>
<dbReference type="InterPro" id="IPR007651">
    <property type="entry name" value="Lipin_N"/>
</dbReference>
<feature type="region of interest" description="Disordered" evidence="5">
    <location>
        <begin position="347"/>
        <end position="372"/>
    </location>
</feature>
<evidence type="ECO:0000256" key="5">
    <source>
        <dbReference type="SAM" id="MobiDB-lite"/>
    </source>
</evidence>
<evidence type="ECO:0000256" key="2">
    <source>
        <dbReference type="ARBA" id="ARBA00005476"/>
    </source>
</evidence>
<feature type="compositionally biased region" description="Polar residues" evidence="5">
    <location>
        <begin position="229"/>
        <end position="241"/>
    </location>
</feature>
<protein>
    <recommendedName>
        <fullName evidence="3">phosphatidate phosphatase</fullName>
        <ecNumber evidence="3">3.1.3.4</ecNumber>
    </recommendedName>
</protein>
<dbReference type="InterPro" id="IPR031315">
    <property type="entry name" value="LNS2/PITP"/>
</dbReference>
<dbReference type="Proteomes" id="UP000708148">
    <property type="component" value="Unassembled WGS sequence"/>
</dbReference>
<feature type="compositionally biased region" description="Basic residues" evidence="5">
    <location>
        <begin position="357"/>
        <end position="367"/>
    </location>
</feature>
<feature type="region of interest" description="Disordered" evidence="5">
    <location>
        <begin position="149"/>
        <end position="168"/>
    </location>
</feature>
<name>A0A8S1J1U9_9CHLO</name>
<evidence type="ECO:0000256" key="4">
    <source>
        <dbReference type="ARBA" id="ARBA00022801"/>
    </source>
</evidence>
<sequence length="1005" mass="109558">MSTKAGRAASALKSGVVYSGSAFMNGVNAITPHFAGAVDIVVVRQPDDTLKSTPFYVRFGKYTALRTRDHTVRISVNGEETSVHMHLGSYGQAYFIAELTEVCNDPQEDVALSGMISPPSGYSSGEPDAPYASKELVESVRSEVGRLRKNGHHSQQLVSAPADSTDGQETSLQALYEEGLAQTMPGPVEEPEEVEPCGTADGSDADRLEPMDASQAAPLSDKEQLEAIANSSNNSSRTHVSNVDDRSEGSDRIGAPAGSEESLDAGNEPISAESPWAIAEEEIGRCPDREHGLVVEKLAGSPDWEVTSEGRDPKLTSVNDQCFASSAYAAVGQENLPEKGKVRHWVSDHTRTETPKQGRRSRKQNRRIRMEKPILYDQQVENKERSASGERQVQWAIDNAPTGSAEGKEAEVLSIKTGRELHLPAAHQCQQTEASGSLPADAEDLNVLPRSLSVGPARQGQSRTSAWKRSRSVPSIVDLGEQHQSAASKKVLGHSAPTALPLKDLEIMDPQNDGYLGDNDQPKSPSGSHCKGVPEGLSGLQGFELSLCGHLLRPGMTPKEARTAFEENRITQEQFSVEGVRLAQSRRLVCRTGGMLYPWSAAAPMVLGMLAFGGRWDNLIQPGAAIPTGPTDAAEEGKTSTASRKVSSSWMIWPFWWTSTGDLDAAESQNPASPRSDVQSIPDLSEALDDSMSTGDRTPESRQETQKMRKKHRVVTKKTLTPTGEQLDCLNLVEGQNTVVFHIGGTHTVQAYIYVIHWTCRLVISDIDGTVTKSDLLGHLLPSMGFDWSHPGVAKLYSRIRENGYEIMFLSSRAIAQANITRDFLHRLEQGEDKMPVGPVIISPHGLLPSLYREMILRRPQDFKIGCLQDVRALFPEDWNPFYAGFGNRPTDVISYEMAGIPESRIFTINPKGSIVRASSVVQSSTWASLYSNSELVDEVFPPIQDSGLQREEYSDHNHWKLPVSAWCFDDPELADIGSSATSHLGMTEDRAYAPGQLAQSVLGD</sequence>
<feature type="domain" description="LNS2/PITP" evidence="6">
    <location>
        <begin position="762"/>
        <end position="918"/>
    </location>
</feature>
<dbReference type="Pfam" id="PF04571">
    <property type="entry name" value="Lipin_N"/>
    <property type="match status" value="1"/>
</dbReference>
<gene>
    <name evidence="7" type="ORF">OSTQU699_LOCUS5098</name>
</gene>
<evidence type="ECO:0000313" key="8">
    <source>
        <dbReference type="Proteomes" id="UP000708148"/>
    </source>
</evidence>
<reference evidence="7" key="1">
    <citation type="submission" date="2020-12" db="EMBL/GenBank/DDBJ databases">
        <authorList>
            <person name="Iha C."/>
        </authorList>
    </citation>
    <scope>NUCLEOTIDE SEQUENCE</scope>
</reference>
<evidence type="ECO:0000313" key="7">
    <source>
        <dbReference type="EMBL" id="CAD7699739.1"/>
    </source>
</evidence>
<dbReference type="SMART" id="SM00775">
    <property type="entry name" value="LNS2"/>
    <property type="match status" value="1"/>
</dbReference>
<dbReference type="InterPro" id="IPR026058">
    <property type="entry name" value="LIPIN"/>
</dbReference>
<comment type="caution">
    <text evidence="7">The sequence shown here is derived from an EMBL/GenBank/DDBJ whole genome shotgun (WGS) entry which is preliminary data.</text>
</comment>
<comment type="similarity">
    <text evidence="2">Belongs to the lipin family.</text>
</comment>
<proteinExistence type="inferred from homology"/>
<feature type="region of interest" description="Disordered" evidence="5">
    <location>
        <begin position="451"/>
        <end position="471"/>
    </location>
</feature>
<keyword evidence="8" id="KW-1185">Reference proteome</keyword>
<dbReference type="EC" id="3.1.3.4" evidence="3"/>
<evidence type="ECO:0000256" key="3">
    <source>
        <dbReference type="ARBA" id="ARBA00012638"/>
    </source>
</evidence>
<feature type="compositionally biased region" description="Basic and acidic residues" evidence="5">
    <location>
        <begin position="242"/>
        <end position="251"/>
    </location>
</feature>
<dbReference type="GO" id="GO:0008195">
    <property type="term" value="F:phosphatidate phosphatase activity"/>
    <property type="evidence" value="ECO:0007669"/>
    <property type="project" value="UniProtKB-EC"/>
</dbReference>
<dbReference type="InterPro" id="IPR013209">
    <property type="entry name" value="LNS2"/>
</dbReference>
<dbReference type="AlphaFoldDB" id="A0A8S1J1U9"/>
<dbReference type="EMBL" id="CAJHUC010001103">
    <property type="protein sequence ID" value="CAD7699739.1"/>
    <property type="molecule type" value="Genomic_DNA"/>
</dbReference>
<feature type="region of interest" description="Disordered" evidence="5">
    <location>
        <begin position="185"/>
        <end position="269"/>
    </location>
</feature>